<dbReference type="InterPro" id="IPR048869">
    <property type="entry name" value="OCRL-1_2_ASH"/>
</dbReference>
<dbReference type="InterPro" id="IPR000300">
    <property type="entry name" value="IPPc"/>
</dbReference>
<dbReference type="PANTHER" id="PTHR11200">
    <property type="entry name" value="INOSITOL 5-PHOSPHATASE"/>
    <property type="match status" value="1"/>
</dbReference>
<dbReference type="GeneID" id="24922425"/>
<gene>
    <name evidence="2" type="ORF">GSBLH_T00006300001</name>
</gene>
<reference evidence="2" key="1">
    <citation type="submission" date="2010-02" db="EMBL/GenBank/DDBJ databases">
        <title>Sequencing and annotation of the Blastocystis hominis genome.</title>
        <authorList>
            <person name="Wincker P."/>
        </authorList>
    </citation>
    <scope>NUCLEOTIDE SEQUENCE</scope>
    <source>
        <strain evidence="2">Singapore isolate B</strain>
    </source>
</reference>
<organism evidence="2">
    <name type="scientific">Blastocystis hominis</name>
    <dbReference type="NCBI Taxonomy" id="12968"/>
    <lineage>
        <taxon>Eukaryota</taxon>
        <taxon>Sar</taxon>
        <taxon>Stramenopiles</taxon>
        <taxon>Bigyra</taxon>
        <taxon>Opalozoa</taxon>
        <taxon>Opalinata</taxon>
        <taxon>Blastocystidae</taxon>
        <taxon>Blastocystis</taxon>
    </lineage>
</organism>
<name>D8M060_BLAHO</name>
<dbReference type="InParanoid" id="D8M060"/>
<dbReference type="AlphaFoldDB" id="D8M060"/>
<dbReference type="GO" id="GO:0004439">
    <property type="term" value="F:phosphatidylinositol-4,5-bisphosphate 5-phosphatase activity"/>
    <property type="evidence" value="ECO:0007669"/>
    <property type="project" value="TreeGrafter"/>
</dbReference>
<dbReference type="PANTHER" id="PTHR11200:SF300">
    <property type="entry name" value="TYPE II INOSITOL 1,4,5-TRISPHOSPHATE 5-PHOSPHATASE"/>
    <property type="match status" value="1"/>
</dbReference>
<proteinExistence type="predicted"/>
<dbReference type="Gene3D" id="2.60.40.10">
    <property type="entry name" value="Immunoglobulins"/>
    <property type="match status" value="1"/>
</dbReference>
<keyword evidence="3" id="KW-1185">Reference proteome</keyword>
<protein>
    <recommendedName>
        <fullName evidence="1">MSP domain-containing protein</fullName>
    </recommendedName>
</protein>
<dbReference type="RefSeq" id="XP_012895497.1">
    <property type="nucleotide sequence ID" value="XM_013040043.1"/>
</dbReference>
<dbReference type="EMBL" id="FN668642">
    <property type="protein sequence ID" value="CBK21449.2"/>
    <property type="molecule type" value="Genomic_DNA"/>
</dbReference>
<dbReference type="Pfam" id="PF21310">
    <property type="entry name" value="OCRL-like_ASH"/>
    <property type="match status" value="1"/>
</dbReference>
<dbReference type="OMA" id="VADICIP"/>
<dbReference type="SUPFAM" id="SSF56219">
    <property type="entry name" value="DNase I-like"/>
    <property type="match status" value="1"/>
</dbReference>
<dbReference type="GO" id="GO:0046856">
    <property type="term" value="P:phosphatidylinositol dephosphorylation"/>
    <property type="evidence" value="ECO:0007669"/>
    <property type="project" value="InterPro"/>
</dbReference>
<evidence type="ECO:0000313" key="3">
    <source>
        <dbReference type="Proteomes" id="UP000008312"/>
    </source>
</evidence>
<evidence type="ECO:0000313" key="2">
    <source>
        <dbReference type="EMBL" id="CBK21449.2"/>
    </source>
</evidence>
<dbReference type="Gene3D" id="3.60.10.10">
    <property type="entry name" value="Endonuclease/exonuclease/phosphatase"/>
    <property type="match status" value="1"/>
</dbReference>
<dbReference type="PROSITE" id="PS50202">
    <property type="entry name" value="MSP"/>
    <property type="match status" value="1"/>
</dbReference>
<dbReference type="InterPro" id="IPR000535">
    <property type="entry name" value="MSP_dom"/>
</dbReference>
<dbReference type="OrthoDB" id="62798at2759"/>
<dbReference type="InterPro" id="IPR036691">
    <property type="entry name" value="Endo/exonu/phosph_ase_sf"/>
</dbReference>
<evidence type="ECO:0000259" key="1">
    <source>
        <dbReference type="PROSITE" id="PS50202"/>
    </source>
</evidence>
<dbReference type="Pfam" id="PF22669">
    <property type="entry name" value="Exo_endo_phos2"/>
    <property type="match status" value="1"/>
</dbReference>
<dbReference type="Proteomes" id="UP000008312">
    <property type="component" value="Unassembled WGS sequence"/>
</dbReference>
<accession>D8M060</accession>
<sequence length="221" mass="25386">MGDLNYRLDCNLPLQELLKQLDDHPELIQQYDQLSRSISSHKAFQGYSEEKLEFPPTYKYVKGGNAYNLSKEPAWCDRILIRGNCTVKNYSSVLETTCSDHKPVVADICIPCKKYKSVEMNRIANQIRSRLIVDDLDSVELDIPECVSFNAVRINEVQKRELVLTNRGSGNAYFQFVSRCNTVCKKWYRIEPLCGVIRPHSSCVVSVQILLDPRSYRVEAD</sequence>
<dbReference type="InterPro" id="IPR046985">
    <property type="entry name" value="IP5"/>
</dbReference>
<feature type="domain" description="MSP" evidence="1">
    <location>
        <begin position="138"/>
        <end position="221"/>
    </location>
</feature>
<dbReference type="InterPro" id="IPR013783">
    <property type="entry name" value="Ig-like_fold"/>
</dbReference>